<dbReference type="PANTHER" id="PTHR45712">
    <property type="entry name" value="AGAP008170-PA"/>
    <property type="match status" value="1"/>
</dbReference>
<organism evidence="4">
    <name type="scientific">Caldilineaceae bacterium SB0662_bin_9</name>
    <dbReference type="NCBI Taxonomy" id="2605258"/>
    <lineage>
        <taxon>Bacteria</taxon>
        <taxon>Bacillati</taxon>
        <taxon>Chloroflexota</taxon>
        <taxon>Caldilineae</taxon>
        <taxon>Caldilineales</taxon>
        <taxon>Caldilineaceae</taxon>
    </lineage>
</organism>
<evidence type="ECO:0000256" key="1">
    <source>
        <dbReference type="ARBA" id="ARBA00022614"/>
    </source>
</evidence>
<dbReference type="PANTHER" id="PTHR45712:SF22">
    <property type="entry name" value="INSULIN-LIKE GROWTH FACTOR-BINDING PROTEIN COMPLEX ACID LABILE SUBUNIT"/>
    <property type="match status" value="1"/>
</dbReference>
<comment type="caution">
    <text evidence="4">The sequence shown here is derived from an EMBL/GenBank/DDBJ whole genome shotgun (WGS) entry which is preliminary data.</text>
</comment>
<feature type="chain" id="PRO_5025367313" description="Leucine-rich repeat domain-containing protein" evidence="3">
    <location>
        <begin position="24"/>
        <end position="883"/>
    </location>
</feature>
<dbReference type="InterPro" id="IPR032675">
    <property type="entry name" value="LRR_dom_sf"/>
</dbReference>
<dbReference type="AlphaFoldDB" id="A0A6B1DQS3"/>
<dbReference type="EMBL" id="VXPY01000039">
    <property type="protein sequence ID" value="MYD89970.1"/>
    <property type="molecule type" value="Genomic_DNA"/>
</dbReference>
<dbReference type="InterPro" id="IPR050333">
    <property type="entry name" value="SLRP"/>
</dbReference>
<gene>
    <name evidence="4" type="ORF">F4Y08_06470</name>
</gene>
<keyword evidence="2" id="KW-0677">Repeat</keyword>
<keyword evidence="3" id="KW-0732">Signal</keyword>
<reference evidence="4" key="1">
    <citation type="submission" date="2019-09" db="EMBL/GenBank/DDBJ databases">
        <title>Characterisation of the sponge microbiome using genome-centric metagenomics.</title>
        <authorList>
            <person name="Engelberts J.P."/>
            <person name="Robbins S.J."/>
            <person name="De Goeij J.M."/>
            <person name="Aranda M."/>
            <person name="Bell S.C."/>
            <person name="Webster N.S."/>
        </authorList>
    </citation>
    <scope>NUCLEOTIDE SEQUENCE</scope>
    <source>
        <strain evidence="4">SB0662_bin_9</strain>
    </source>
</reference>
<name>A0A6B1DQS3_9CHLR</name>
<proteinExistence type="predicted"/>
<dbReference type="Gene3D" id="3.80.10.10">
    <property type="entry name" value="Ribonuclease Inhibitor"/>
    <property type="match status" value="3"/>
</dbReference>
<evidence type="ECO:0008006" key="5">
    <source>
        <dbReference type="Google" id="ProtNLM"/>
    </source>
</evidence>
<protein>
    <recommendedName>
        <fullName evidence="5">Leucine-rich repeat domain-containing protein</fullName>
    </recommendedName>
</protein>
<dbReference type="SUPFAM" id="SSF52058">
    <property type="entry name" value="L domain-like"/>
    <property type="match status" value="1"/>
</dbReference>
<evidence type="ECO:0000313" key="4">
    <source>
        <dbReference type="EMBL" id="MYD89970.1"/>
    </source>
</evidence>
<keyword evidence="1" id="KW-0433">Leucine-rich repeat</keyword>
<evidence type="ECO:0000256" key="2">
    <source>
        <dbReference type="ARBA" id="ARBA00022737"/>
    </source>
</evidence>
<evidence type="ECO:0000256" key="3">
    <source>
        <dbReference type="SAM" id="SignalP"/>
    </source>
</evidence>
<dbReference type="SUPFAM" id="SSF52047">
    <property type="entry name" value="RNI-like"/>
    <property type="match status" value="1"/>
</dbReference>
<sequence length="883" mass="97072">MAKGLLPLLLCLGWLWGATPVAAQDEASPSGTEATGPYRNLAENHAGTFHLTREEGVVYATFRTDRSPVQFLARDQPEVLFTVPEGFRPVLPVTWEVSAEPVLPDGTLHPDQLDRRVFRMQVDREGHVRYVDDAGVDDVGHLRYQTMLAWPLAGSEPQVCARPRHIREAILAAVQALEEVTPLCSEVDWEHLARIRTLPLPVPLFAASARQALLGLTNLAALQVSPPNTGLPADLLAHTPRLERLEVASTNFLVLPTGLLRYTPRLAHLSLGRARNNRVARSNVDLLADLLAPVPHLESLAMVNRLPAKELVLLLAHLPLLTHLHVTSSGSVPETLLAGIPRLTHLELNVDETAALPEHLLAALPRLTHLTLRVTDVDGTAALPEHLLAQVPTLTHLTLEVAGMALPNGLLSASSLVLPDGFFAHVPRLTALTLDVTGTLPLTARLLDPVPQLTELRMDLGRTTSLPADFLTHAPHLETLSLGVERLEALPAGFLAHAPRLKAFHLSDWEYGQPPGLTSLPEGFLSHAPRLVELHLHVPRLETLPPGFLAHAPHLETLELDYVKYERYNFGDLLKTVTPLASLPEGFLSHAPRLRQLKLELGLVTEFPADFLAHAPQLRHLSLDANGVSALPPDFLARHPGLETVRLLANGVAALPRGFLDRSPNLRSLLLDLQQMEALPEGFLTQAPRLHALKLGVNRVAALSPDFLVHAPHLTYLNPRALNLTVLPADFLADAPHIHTLGLAMPLLEPTLAPGHRLWDTLQAASLRVKVTRPDPVLFLVPNASASCEDMSLSYIDVEVGDILEVRERTRDDHDRRLLRVEPWRDRELPVTFWHSPSLNCPYLIDARFTEPTLAVCAADREPDACISGRDHYPQRSSHPFRG</sequence>
<accession>A0A6B1DQS3</accession>
<feature type="signal peptide" evidence="3">
    <location>
        <begin position="1"/>
        <end position="23"/>
    </location>
</feature>